<evidence type="ECO:0008006" key="4">
    <source>
        <dbReference type="Google" id="ProtNLM"/>
    </source>
</evidence>
<keyword evidence="3" id="KW-1185">Reference proteome</keyword>
<dbReference type="EMBL" id="LN891007">
    <property type="protein sequence ID" value="CUS11992.1"/>
    <property type="molecule type" value="Genomic_DNA"/>
</dbReference>
<gene>
    <name evidence="2" type="ORF">GSTUAT00003906001</name>
</gene>
<feature type="signal peptide" evidence="1">
    <location>
        <begin position="1"/>
        <end position="22"/>
    </location>
</feature>
<dbReference type="Proteomes" id="UP001412239">
    <property type="component" value="Unassembled WGS sequence"/>
</dbReference>
<feature type="chain" id="PRO_5012358257" description="Secreted protein" evidence="1">
    <location>
        <begin position="23"/>
        <end position="148"/>
    </location>
</feature>
<dbReference type="AlphaFoldDB" id="A0A292PWK3"/>
<proteinExistence type="predicted"/>
<evidence type="ECO:0000313" key="2">
    <source>
        <dbReference type="EMBL" id="CUS11992.1"/>
    </source>
</evidence>
<sequence>MTISHCLHCLLIYIILCYDIACKRKNELRISNHGTGSSHTATTYKATYHTVGIPSWTPRSRYRTCTRIAPFLHRTESCAASNGRNQYLGSQLPMSLGFTSSPHIGCHEPPLAPPYDTVLSRPPPRMHHHPFPPIMEGREIFSNQTTSG</sequence>
<reference evidence="2" key="1">
    <citation type="submission" date="2015-10" db="EMBL/GenBank/DDBJ databases">
        <authorList>
            <person name="Regsiter A."/>
            <person name="william w."/>
        </authorList>
    </citation>
    <scope>NUCLEOTIDE SEQUENCE</scope>
    <source>
        <strain evidence="2">Montdore</strain>
    </source>
</reference>
<organism evidence="2 3">
    <name type="scientific">Tuber aestivum</name>
    <name type="common">summer truffle</name>
    <dbReference type="NCBI Taxonomy" id="59557"/>
    <lineage>
        <taxon>Eukaryota</taxon>
        <taxon>Fungi</taxon>
        <taxon>Dikarya</taxon>
        <taxon>Ascomycota</taxon>
        <taxon>Pezizomycotina</taxon>
        <taxon>Pezizomycetes</taxon>
        <taxon>Pezizales</taxon>
        <taxon>Tuberaceae</taxon>
        <taxon>Tuber</taxon>
    </lineage>
</organism>
<name>A0A292PWK3_9PEZI</name>
<protein>
    <recommendedName>
        <fullName evidence="4">Secreted protein</fullName>
    </recommendedName>
</protein>
<accession>A0A292PWK3</accession>
<evidence type="ECO:0000256" key="1">
    <source>
        <dbReference type="SAM" id="SignalP"/>
    </source>
</evidence>
<keyword evidence="1" id="KW-0732">Signal</keyword>
<evidence type="ECO:0000313" key="3">
    <source>
        <dbReference type="Proteomes" id="UP001412239"/>
    </source>
</evidence>